<name>A0A8J6M010_9FIRM</name>
<gene>
    <name evidence="1" type="ORF">H8K20_12465</name>
</gene>
<proteinExistence type="predicted"/>
<comment type="caution">
    <text evidence="1">The sequence shown here is derived from an EMBL/GenBank/DDBJ whole genome shotgun (WGS) entry which is preliminary data.</text>
</comment>
<dbReference type="AlphaFoldDB" id="A0A8J6M010"/>
<sequence>MRPIDADASKKDFGEHFGDVQDAVCAQQIIDRQPTIDRDSLIPHGQWIEKPYLIGTTRYCSKCGENYGMPHGVFNYCPNCGAKMREEVPNEIQKKADNN</sequence>
<dbReference type="EMBL" id="JACOGI010000003">
    <property type="protein sequence ID" value="MBC3517203.1"/>
    <property type="molecule type" value="Genomic_DNA"/>
</dbReference>
<organism evidence="1 2">
    <name type="scientific">Neobittarella massiliensis</name>
    <name type="common">ex Bilen et al. 2018</name>
    <dbReference type="NCBI Taxonomy" id="2041842"/>
    <lineage>
        <taxon>Bacteria</taxon>
        <taxon>Bacillati</taxon>
        <taxon>Bacillota</taxon>
        <taxon>Clostridia</taxon>
        <taxon>Eubacteriales</taxon>
        <taxon>Oscillospiraceae</taxon>
        <taxon>Neobittarella (ex Bilen et al. 2018)</taxon>
    </lineage>
</organism>
<reference evidence="1" key="1">
    <citation type="submission" date="2020-08" db="EMBL/GenBank/DDBJ databases">
        <authorList>
            <person name="Liu C."/>
            <person name="Sun Q."/>
        </authorList>
    </citation>
    <scope>NUCLEOTIDE SEQUENCE</scope>
    <source>
        <strain evidence="1">NSJ-65</strain>
    </source>
</reference>
<dbReference type="Proteomes" id="UP000597668">
    <property type="component" value="Unassembled WGS sequence"/>
</dbReference>
<dbReference type="RefSeq" id="WP_186488644.1">
    <property type="nucleotide sequence ID" value="NZ_JACOGI010000003.1"/>
</dbReference>
<keyword evidence="2" id="KW-1185">Reference proteome</keyword>
<protein>
    <submittedName>
        <fullName evidence="1">Uncharacterized protein</fullName>
    </submittedName>
</protein>
<accession>A0A8J6M010</accession>
<evidence type="ECO:0000313" key="2">
    <source>
        <dbReference type="Proteomes" id="UP000597668"/>
    </source>
</evidence>
<evidence type="ECO:0000313" key="1">
    <source>
        <dbReference type="EMBL" id="MBC3517203.1"/>
    </source>
</evidence>